<evidence type="ECO:0000256" key="1">
    <source>
        <dbReference type="ARBA" id="ARBA00022491"/>
    </source>
</evidence>
<dbReference type="PANTHER" id="PTHR30146">
    <property type="entry name" value="LACI-RELATED TRANSCRIPTIONAL REPRESSOR"/>
    <property type="match status" value="1"/>
</dbReference>
<dbReference type="GO" id="GO:0003700">
    <property type="term" value="F:DNA-binding transcription factor activity"/>
    <property type="evidence" value="ECO:0007669"/>
    <property type="project" value="TreeGrafter"/>
</dbReference>
<keyword evidence="7" id="KW-1185">Reference proteome</keyword>
<dbReference type="InterPro" id="IPR028082">
    <property type="entry name" value="Peripla_BP_I"/>
</dbReference>
<dbReference type="InterPro" id="IPR010982">
    <property type="entry name" value="Lambda_DNA-bd_dom_sf"/>
</dbReference>
<gene>
    <name evidence="6" type="ORF">VE25_08130</name>
</gene>
<evidence type="ECO:0000313" key="6">
    <source>
        <dbReference type="EMBL" id="KKB12222.1"/>
    </source>
</evidence>
<dbReference type="AlphaFoldDB" id="A0A0F5FVM0"/>
<dbReference type="PROSITE" id="PS50932">
    <property type="entry name" value="HTH_LACI_2"/>
    <property type="match status" value="1"/>
</dbReference>
<evidence type="ECO:0000313" key="7">
    <source>
        <dbReference type="Proteomes" id="UP000033632"/>
    </source>
</evidence>
<dbReference type="Pfam" id="PF13377">
    <property type="entry name" value="Peripla_BP_3"/>
    <property type="match status" value="1"/>
</dbReference>
<keyword evidence="3" id="KW-0238">DNA-binding</keyword>
<dbReference type="CDD" id="cd01392">
    <property type="entry name" value="HTH_LacI"/>
    <property type="match status" value="1"/>
</dbReference>
<dbReference type="Pfam" id="PF00356">
    <property type="entry name" value="LacI"/>
    <property type="match status" value="1"/>
</dbReference>
<evidence type="ECO:0000256" key="4">
    <source>
        <dbReference type="ARBA" id="ARBA00023163"/>
    </source>
</evidence>
<feature type="domain" description="HTH lacI-type" evidence="5">
    <location>
        <begin position="5"/>
        <end position="61"/>
    </location>
</feature>
<dbReference type="GO" id="GO:0000976">
    <property type="term" value="F:transcription cis-regulatory region binding"/>
    <property type="evidence" value="ECO:0007669"/>
    <property type="project" value="TreeGrafter"/>
</dbReference>
<protein>
    <submittedName>
        <fullName evidence="6">LacI family transcriptional regulator</fullName>
    </submittedName>
</protein>
<dbReference type="OrthoDB" id="7946617at2"/>
<organism evidence="6 7">
    <name type="scientific">Devosia geojensis</name>
    <dbReference type="NCBI Taxonomy" id="443610"/>
    <lineage>
        <taxon>Bacteria</taxon>
        <taxon>Pseudomonadati</taxon>
        <taxon>Pseudomonadota</taxon>
        <taxon>Alphaproteobacteria</taxon>
        <taxon>Hyphomicrobiales</taxon>
        <taxon>Devosiaceae</taxon>
        <taxon>Devosia</taxon>
    </lineage>
</organism>
<comment type="caution">
    <text evidence="6">The sequence shown here is derived from an EMBL/GenBank/DDBJ whole genome shotgun (WGS) entry which is preliminary data.</text>
</comment>
<evidence type="ECO:0000256" key="2">
    <source>
        <dbReference type="ARBA" id="ARBA00023015"/>
    </source>
</evidence>
<dbReference type="RefSeq" id="WP_046108111.1">
    <property type="nucleotide sequence ID" value="NZ_JZEX01000087.1"/>
</dbReference>
<dbReference type="STRING" id="443610.VE25_08130"/>
<accession>A0A0F5FVM0</accession>
<name>A0A0F5FVM0_9HYPH</name>
<sequence length="334" mass="35598">MARRATQKDVALRAGVSQAAVSMVLGGGVESSLPSETVERIKSAAKELGYVPNRLARALKTRRTMTIACVVPDITNPFYPALIRGVQKIAQTHGYDVITLNSDGDAGSERHFIEWALEGRVDGVVGVFFTLRATDLKVLLDHSIAVVRIESSRKMGGALPIDDIFVDSRSAATEVVQRLIALGHQRIAMVAGIGGPQGVRVEGYREALAAHHLEPLVVIEHSFTETAGHDAANAILDSGFAPTAIFAANDLMAIGAMQALRNRKIAVPDQIAVVGFDNIAAAPLVTPALTTVTQFQDRMGERAAEILLQRLSGAISGPGTVHEMPFELIERGSV</sequence>
<dbReference type="PANTHER" id="PTHR30146:SF148">
    <property type="entry name" value="HTH-TYPE TRANSCRIPTIONAL REPRESSOR PURR-RELATED"/>
    <property type="match status" value="1"/>
</dbReference>
<evidence type="ECO:0000256" key="3">
    <source>
        <dbReference type="ARBA" id="ARBA00023125"/>
    </source>
</evidence>
<dbReference type="SUPFAM" id="SSF53822">
    <property type="entry name" value="Periplasmic binding protein-like I"/>
    <property type="match status" value="1"/>
</dbReference>
<dbReference type="PATRIC" id="fig|443610.3.peg.4200"/>
<dbReference type="Gene3D" id="1.10.260.40">
    <property type="entry name" value="lambda repressor-like DNA-binding domains"/>
    <property type="match status" value="1"/>
</dbReference>
<reference evidence="6 7" key="1">
    <citation type="submission" date="2015-03" db="EMBL/GenBank/DDBJ databases">
        <authorList>
            <person name="Hassan Y.I."/>
            <person name="Lepp D."/>
            <person name="Li X.-Z."/>
            <person name="Zhou T."/>
        </authorList>
    </citation>
    <scope>NUCLEOTIDE SEQUENCE [LARGE SCALE GENOMIC DNA]</scope>
    <source>
        <strain evidence="6 7">BD-c194</strain>
    </source>
</reference>
<evidence type="ECO:0000259" key="5">
    <source>
        <dbReference type="PROSITE" id="PS50932"/>
    </source>
</evidence>
<dbReference type="SUPFAM" id="SSF47413">
    <property type="entry name" value="lambda repressor-like DNA-binding domains"/>
    <property type="match status" value="1"/>
</dbReference>
<keyword evidence="4" id="KW-0804">Transcription</keyword>
<dbReference type="InterPro" id="IPR046335">
    <property type="entry name" value="LacI/GalR-like_sensor"/>
</dbReference>
<keyword evidence="2" id="KW-0805">Transcription regulation</keyword>
<proteinExistence type="predicted"/>
<dbReference type="EMBL" id="JZEX01000087">
    <property type="protein sequence ID" value="KKB12222.1"/>
    <property type="molecule type" value="Genomic_DNA"/>
</dbReference>
<dbReference type="Gene3D" id="3.40.50.2300">
    <property type="match status" value="2"/>
</dbReference>
<dbReference type="SMART" id="SM00354">
    <property type="entry name" value="HTH_LACI"/>
    <property type="match status" value="1"/>
</dbReference>
<keyword evidence="1" id="KW-0678">Repressor</keyword>
<dbReference type="CDD" id="cd06267">
    <property type="entry name" value="PBP1_LacI_sugar_binding-like"/>
    <property type="match status" value="1"/>
</dbReference>
<dbReference type="InterPro" id="IPR000843">
    <property type="entry name" value="HTH_LacI"/>
</dbReference>
<dbReference type="Proteomes" id="UP000033632">
    <property type="component" value="Unassembled WGS sequence"/>
</dbReference>